<comment type="caution">
    <text evidence="2">The sequence shown here is derived from an EMBL/GenBank/DDBJ whole genome shotgun (WGS) entry which is preliminary data.</text>
</comment>
<evidence type="ECO:0000313" key="3">
    <source>
        <dbReference type="Proteomes" id="UP001498476"/>
    </source>
</evidence>
<feature type="region of interest" description="Disordered" evidence="1">
    <location>
        <begin position="92"/>
        <end position="137"/>
    </location>
</feature>
<proteinExistence type="predicted"/>
<accession>A0ABR1HIC2</accession>
<reference evidence="2 3" key="1">
    <citation type="journal article" date="2025" name="Microbiol. Resour. Announc.">
        <title>Draft genome sequences for Neonectria magnoliae and Neonectria punicea, canker pathogens of Liriodendron tulipifera and Acer saccharum in West Virginia.</title>
        <authorList>
            <person name="Petronek H.M."/>
            <person name="Kasson M.T."/>
            <person name="Metheny A.M."/>
            <person name="Stauder C.M."/>
            <person name="Lovett B."/>
            <person name="Lynch S.C."/>
            <person name="Garnas J.R."/>
            <person name="Kasson L.R."/>
            <person name="Stajich J.E."/>
        </authorList>
    </citation>
    <scope>NUCLEOTIDE SEQUENCE [LARGE SCALE GENOMIC DNA]</scope>
    <source>
        <strain evidence="2 3">NRRL 64653</strain>
    </source>
</reference>
<gene>
    <name evidence="2" type="ORF">QQX98_002477</name>
</gene>
<sequence length="159" mass="16953">MTDAPVPDMAISKVAVSFAIGGLYNTENPCELPVVTGRSAELFSEWASSWTEWQSDHISEYREIWTACSDEPLVTDIVPVGSEVCSNLAARITGKAGSDDNDDRENDDSTSGNQDEEDEKDDEDSDEVEQVDGSAGSRQISSLLAAVLAGGMVVAAGLY</sequence>
<evidence type="ECO:0000256" key="1">
    <source>
        <dbReference type="SAM" id="MobiDB-lite"/>
    </source>
</evidence>
<protein>
    <submittedName>
        <fullName evidence="2">Uncharacterized protein</fullName>
    </submittedName>
</protein>
<feature type="compositionally biased region" description="Acidic residues" evidence="1">
    <location>
        <begin position="99"/>
        <end position="130"/>
    </location>
</feature>
<evidence type="ECO:0000313" key="2">
    <source>
        <dbReference type="EMBL" id="KAK7420913.1"/>
    </source>
</evidence>
<organism evidence="2 3">
    <name type="scientific">Neonectria punicea</name>
    <dbReference type="NCBI Taxonomy" id="979145"/>
    <lineage>
        <taxon>Eukaryota</taxon>
        <taxon>Fungi</taxon>
        <taxon>Dikarya</taxon>
        <taxon>Ascomycota</taxon>
        <taxon>Pezizomycotina</taxon>
        <taxon>Sordariomycetes</taxon>
        <taxon>Hypocreomycetidae</taxon>
        <taxon>Hypocreales</taxon>
        <taxon>Nectriaceae</taxon>
        <taxon>Neonectria</taxon>
    </lineage>
</organism>
<dbReference type="EMBL" id="JAZAVJ010000026">
    <property type="protein sequence ID" value="KAK7420913.1"/>
    <property type="molecule type" value="Genomic_DNA"/>
</dbReference>
<dbReference type="Proteomes" id="UP001498476">
    <property type="component" value="Unassembled WGS sequence"/>
</dbReference>
<keyword evidence="3" id="KW-1185">Reference proteome</keyword>
<name>A0ABR1HIC2_9HYPO</name>